<dbReference type="Proteomes" id="UP001432027">
    <property type="component" value="Unassembled WGS sequence"/>
</dbReference>
<evidence type="ECO:0000313" key="2">
    <source>
        <dbReference type="EMBL" id="GMT02873.1"/>
    </source>
</evidence>
<dbReference type="EMBL" id="BTSX01000006">
    <property type="protein sequence ID" value="GMT02873.1"/>
    <property type="molecule type" value="Genomic_DNA"/>
</dbReference>
<keyword evidence="3" id="KW-1185">Reference proteome</keyword>
<accession>A0AAV5U930</accession>
<feature type="non-terminal residue" evidence="2">
    <location>
        <position position="195"/>
    </location>
</feature>
<evidence type="ECO:0000313" key="3">
    <source>
        <dbReference type="Proteomes" id="UP001432027"/>
    </source>
</evidence>
<feature type="signal peptide" evidence="1">
    <location>
        <begin position="1"/>
        <end position="19"/>
    </location>
</feature>
<gene>
    <name evidence="2" type="ORF">PENTCL1PPCAC_25047</name>
</gene>
<organism evidence="2 3">
    <name type="scientific">Pristionchus entomophagus</name>
    <dbReference type="NCBI Taxonomy" id="358040"/>
    <lineage>
        <taxon>Eukaryota</taxon>
        <taxon>Metazoa</taxon>
        <taxon>Ecdysozoa</taxon>
        <taxon>Nematoda</taxon>
        <taxon>Chromadorea</taxon>
        <taxon>Rhabditida</taxon>
        <taxon>Rhabditina</taxon>
        <taxon>Diplogasteromorpha</taxon>
        <taxon>Diplogasteroidea</taxon>
        <taxon>Neodiplogasteridae</taxon>
        <taxon>Pristionchus</taxon>
    </lineage>
</organism>
<evidence type="ECO:0000256" key="1">
    <source>
        <dbReference type="SAM" id="SignalP"/>
    </source>
</evidence>
<sequence length="195" mass="22601">MSTGYCMVWVLLVVRVGNGTGRLRWRGASYGVNRIRRVLRVGYCAGYGIDWIRLLSDGYGSDRVRIVWMLRTGSVVDHCLLVFKPPFLSDARQDEDTHAENNRYMNLQKLDKTFRIYESITARTQAKHLYNLYGRNGDECRNQKQINIPNAEIVGRKMNYHDAPSQRQLNEKRGENSNMNILLGKQLLVSKHHRS</sequence>
<comment type="caution">
    <text evidence="2">The sequence shown here is derived from an EMBL/GenBank/DDBJ whole genome shotgun (WGS) entry which is preliminary data.</text>
</comment>
<keyword evidence="1" id="KW-0732">Signal</keyword>
<feature type="chain" id="PRO_5043753106" evidence="1">
    <location>
        <begin position="20"/>
        <end position="195"/>
    </location>
</feature>
<protein>
    <submittedName>
        <fullName evidence="2">Uncharacterized protein</fullName>
    </submittedName>
</protein>
<name>A0AAV5U930_9BILA</name>
<dbReference type="AlphaFoldDB" id="A0AAV5U930"/>
<reference evidence="2" key="1">
    <citation type="submission" date="2023-10" db="EMBL/GenBank/DDBJ databases">
        <title>Genome assembly of Pristionchus species.</title>
        <authorList>
            <person name="Yoshida K."/>
            <person name="Sommer R.J."/>
        </authorList>
    </citation>
    <scope>NUCLEOTIDE SEQUENCE</scope>
    <source>
        <strain evidence="2">RS0144</strain>
    </source>
</reference>
<proteinExistence type="predicted"/>